<dbReference type="InterPro" id="IPR009351">
    <property type="entry name" value="AlkZ-like"/>
</dbReference>
<gene>
    <name evidence="1" type="ORF">BDK89_0267</name>
</gene>
<sequence length="404" mass="45535">MGRERLSASQARRVALGAQGFAERRPAGRVDRRHLRKVLDRVGLIQIDSVNVLCRSQEIPLFARLGPHPRTLIDDATADGELFEYWVHEASHVPTAHHHLYRWSMQHPRRWGGFKRFVTERADFIEQIYDQVVERGPLLASDLSTRVGKKESWWDYDDAKVALEVLFDFGRVAAVRRPNDFARVYDIAERVIPAEVLATPTPTEHDARKALVELAASYYGVAALNDLADYHRQRQSDIRELVAELVEEGRLVPVDVEGWNRPGFLHADAPIPRRIPNRALLSPFDPVVWYRDRAERLFGFHYRIEIYTPAPKRKFGYYVLPFLLGDDLVARVDLKADRPNRTLLVQSAWGEPGIPEVEVAHELAGELASMAGWLGLESVTVVGGGDLSPALATEVASTPVAAPL</sequence>
<keyword evidence="2" id="KW-1185">Reference proteome</keyword>
<evidence type="ECO:0000313" key="2">
    <source>
        <dbReference type="Proteomes" id="UP000294558"/>
    </source>
</evidence>
<dbReference type="PANTHER" id="PTHR30528">
    <property type="entry name" value="CYTOPLASMIC PROTEIN"/>
    <property type="match status" value="1"/>
</dbReference>
<dbReference type="AlphaFoldDB" id="A0A4R7HUV7"/>
<protein>
    <recommendedName>
        <fullName evidence="3">Winged helix-turn-helix domain-containing protein</fullName>
    </recommendedName>
</protein>
<proteinExistence type="predicted"/>
<reference evidence="1 2" key="1">
    <citation type="submission" date="2019-03" db="EMBL/GenBank/DDBJ databases">
        <title>Sequencing the genomes of 1000 actinobacteria strains.</title>
        <authorList>
            <person name="Klenk H.-P."/>
        </authorList>
    </citation>
    <scope>NUCLEOTIDE SEQUENCE [LARGE SCALE GENOMIC DNA]</scope>
    <source>
        <strain evidence="1 2">DSM 18936</strain>
    </source>
</reference>
<dbReference type="Pfam" id="PF06224">
    <property type="entry name" value="AlkZ-like"/>
    <property type="match status" value="1"/>
</dbReference>
<dbReference type="RefSeq" id="WP_133867235.1">
    <property type="nucleotide sequence ID" value="NZ_SOAU01000001.1"/>
</dbReference>
<dbReference type="OrthoDB" id="9787207at2"/>
<organism evidence="1 2">
    <name type="scientific">Ilumatobacter fluminis</name>
    <dbReference type="NCBI Taxonomy" id="467091"/>
    <lineage>
        <taxon>Bacteria</taxon>
        <taxon>Bacillati</taxon>
        <taxon>Actinomycetota</taxon>
        <taxon>Acidimicrobiia</taxon>
        <taxon>Acidimicrobiales</taxon>
        <taxon>Ilumatobacteraceae</taxon>
        <taxon>Ilumatobacter</taxon>
    </lineage>
</organism>
<dbReference type="PANTHER" id="PTHR30528:SF0">
    <property type="entry name" value="CYTOPLASMIC PROTEIN"/>
    <property type="match status" value="1"/>
</dbReference>
<comment type="caution">
    <text evidence="1">The sequence shown here is derived from an EMBL/GenBank/DDBJ whole genome shotgun (WGS) entry which is preliminary data.</text>
</comment>
<evidence type="ECO:0000313" key="1">
    <source>
        <dbReference type="EMBL" id="TDT14712.1"/>
    </source>
</evidence>
<dbReference type="Proteomes" id="UP000294558">
    <property type="component" value="Unassembled WGS sequence"/>
</dbReference>
<dbReference type="EMBL" id="SOAU01000001">
    <property type="protein sequence ID" value="TDT14712.1"/>
    <property type="molecule type" value="Genomic_DNA"/>
</dbReference>
<evidence type="ECO:0008006" key="3">
    <source>
        <dbReference type="Google" id="ProtNLM"/>
    </source>
</evidence>
<accession>A0A4R7HUV7</accession>
<name>A0A4R7HUV7_9ACTN</name>